<proteinExistence type="predicted"/>
<dbReference type="Proteomes" id="UP000015105">
    <property type="component" value="Chromosome 1D"/>
</dbReference>
<evidence type="ECO:0000313" key="2">
    <source>
        <dbReference type="Proteomes" id="UP000015105"/>
    </source>
</evidence>
<organism evidence="1 2">
    <name type="scientific">Aegilops tauschii subsp. strangulata</name>
    <name type="common">Goatgrass</name>
    <dbReference type="NCBI Taxonomy" id="200361"/>
    <lineage>
        <taxon>Eukaryota</taxon>
        <taxon>Viridiplantae</taxon>
        <taxon>Streptophyta</taxon>
        <taxon>Embryophyta</taxon>
        <taxon>Tracheophyta</taxon>
        <taxon>Spermatophyta</taxon>
        <taxon>Magnoliopsida</taxon>
        <taxon>Liliopsida</taxon>
        <taxon>Poales</taxon>
        <taxon>Poaceae</taxon>
        <taxon>BOP clade</taxon>
        <taxon>Pooideae</taxon>
        <taxon>Triticodae</taxon>
        <taxon>Triticeae</taxon>
        <taxon>Triticinae</taxon>
        <taxon>Aegilops</taxon>
    </lineage>
</organism>
<dbReference type="Gramene" id="AET1Gv20072000.6">
    <property type="protein sequence ID" value="AET1Gv20072000.6"/>
    <property type="gene ID" value="AET1Gv20072000"/>
</dbReference>
<keyword evidence="2" id="KW-1185">Reference proteome</keyword>
<dbReference type="EnsemblPlants" id="AET1Gv20072000.6">
    <property type="protein sequence ID" value="AET1Gv20072000.6"/>
    <property type="gene ID" value="AET1Gv20072000"/>
</dbReference>
<reference evidence="1" key="3">
    <citation type="journal article" date="2017" name="Nature">
        <title>Genome sequence of the progenitor of the wheat D genome Aegilops tauschii.</title>
        <authorList>
            <person name="Luo M.C."/>
            <person name="Gu Y.Q."/>
            <person name="Puiu D."/>
            <person name="Wang H."/>
            <person name="Twardziok S.O."/>
            <person name="Deal K.R."/>
            <person name="Huo N."/>
            <person name="Zhu T."/>
            <person name="Wang L."/>
            <person name="Wang Y."/>
            <person name="McGuire P.E."/>
            <person name="Liu S."/>
            <person name="Long H."/>
            <person name="Ramasamy R.K."/>
            <person name="Rodriguez J.C."/>
            <person name="Van S.L."/>
            <person name="Yuan L."/>
            <person name="Wang Z."/>
            <person name="Xia Z."/>
            <person name="Xiao L."/>
            <person name="Anderson O.D."/>
            <person name="Ouyang S."/>
            <person name="Liang Y."/>
            <person name="Zimin A.V."/>
            <person name="Pertea G."/>
            <person name="Qi P."/>
            <person name="Bennetzen J.L."/>
            <person name="Dai X."/>
            <person name="Dawson M.W."/>
            <person name="Muller H.G."/>
            <person name="Kugler K."/>
            <person name="Rivarola-Duarte L."/>
            <person name="Spannagl M."/>
            <person name="Mayer K.F.X."/>
            <person name="Lu F.H."/>
            <person name="Bevan M.W."/>
            <person name="Leroy P."/>
            <person name="Li P."/>
            <person name="You F.M."/>
            <person name="Sun Q."/>
            <person name="Liu Z."/>
            <person name="Lyons E."/>
            <person name="Wicker T."/>
            <person name="Salzberg S.L."/>
            <person name="Devos K.M."/>
            <person name="Dvorak J."/>
        </authorList>
    </citation>
    <scope>NUCLEOTIDE SEQUENCE [LARGE SCALE GENOMIC DNA]</scope>
    <source>
        <strain evidence="1">cv. AL8/78</strain>
    </source>
</reference>
<reference evidence="1" key="5">
    <citation type="journal article" date="2021" name="G3 (Bethesda)">
        <title>Aegilops tauschii genome assembly Aet v5.0 features greater sequence contiguity and improved annotation.</title>
        <authorList>
            <person name="Wang L."/>
            <person name="Zhu T."/>
            <person name="Rodriguez J.C."/>
            <person name="Deal K.R."/>
            <person name="Dubcovsky J."/>
            <person name="McGuire P.E."/>
            <person name="Lux T."/>
            <person name="Spannagl M."/>
            <person name="Mayer K.F.X."/>
            <person name="Baldrich P."/>
            <person name="Meyers B.C."/>
            <person name="Huo N."/>
            <person name="Gu Y.Q."/>
            <person name="Zhou H."/>
            <person name="Devos K.M."/>
            <person name="Bennetzen J.L."/>
            <person name="Unver T."/>
            <person name="Budak H."/>
            <person name="Gulick P.J."/>
            <person name="Galiba G."/>
            <person name="Kalapos B."/>
            <person name="Nelson D.R."/>
            <person name="Li P."/>
            <person name="You F.M."/>
            <person name="Luo M.C."/>
            <person name="Dvorak J."/>
        </authorList>
    </citation>
    <scope>NUCLEOTIDE SEQUENCE [LARGE SCALE GENOMIC DNA]</scope>
    <source>
        <strain evidence="1">cv. AL8/78</strain>
    </source>
</reference>
<reference evidence="2" key="2">
    <citation type="journal article" date="2017" name="Nat. Plants">
        <title>The Aegilops tauschii genome reveals multiple impacts of transposons.</title>
        <authorList>
            <person name="Zhao G."/>
            <person name="Zou C."/>
            <person name="Li K."/>
            <person name="Wang K."/>
            <person name="Li T."/>
            <person name="Gao L."/>
            <person name="Zhang X."/>
            <person name="Wang H."/>
            <person name="Yang Z."/>
            <person name="Liu X."/>
            <person name="Jiang W."/>
            <person name="Mao L."/>
            <person name="Kong X."/>
            <person name="Jiao Y."/>
            <person name="Jia J."/>
        </authorList>
    </citation>
    <scope>NUCLEOTIDE SEQUENCE [LARGE SCALE GENOMIC DNA]</scope>
    <source>
        <strain evidence="2">cv. AL8/78</strain>
    </source>
</reference>
<accession>A0A452XN26</accession>
<dbReference type="AlphaFoldDB" id="A0A452XN26"/>
<name>A0A452XN26_AEGTS</name>
<reference evidence="2" key="1">
    <citation type="journal article" date="2014" name="Science">
        <title>Ancient hybridizations among the ancestral genomes of bread wheat.</title>
        <authorList>
            <consortium name="International Wheat Genome Sequencing Consortium,"/>
            <person name="Marcussen T."/>
            <person name="Sandve S.R."/>
            <person name="Heier L."/>
            <person name="Spannagl M."/>
            <person name="Pfeifer M."/>
            <person name="Jakobsen K.S."/>
            <person name="Wulff B.B."/>
            <person name="Steuernagel B."/>
            <person name="Mayer K.F."/>
            <person name="Olsen O.A."/>
        </authorList>
    </citation>
    <scope>NUCLEOTIDE SEQUENCE [LARGE SCALE GENOMIC DNA]</scope>
    <source>
        <strain evidence="2">cv. AL8/78</strain>
    </source>
</reference>
<protein>
    <submittedName>
        <fullName evidence="1">Uncharacterized protein</fullName>
    </submittedName>
</protein>
<evidence type="ECO:0000313" key="1">
    <source>
        <dbReference type="EnsemblPlants" id="AET1Gv20072000.6"/>
    </source>
</evidence>
<reference evidence="1" key="4">
    <citation type="submission" date="2019-03" db="UniProtKB">
        <authorList>
            <consortium name="EnsemblPlants"/>
        </authorList>
    </citation>
    <scope>IDENTIFICATION</scope>
</reference>
<sequence>PWNGDNVAYLLALYLCARVLDERERGRDIGREGSGRMPRAGLSAGSSKVDVAIDLGNPLLNRTVDGFLKIGARSAPAGWPPRTPSTALNCPESCHYLEHTGKNVQGGRILG</sequence>